<name>A0ACA8R0L6_METAZ</name>
<sequence length="62" mass="7423">MSKILPNTTILFIFTKSNENNEEILFIYKKILLDSWNNENSLYWYINMGKMENLIGYGKKKN</sequence>
<reference evidence="1" key="1">
    <citation type="submission" date="2019-06" db="EMBL/GenBank/DDBJ databases">
        <title>Complete genome sequence of Methanobrevibacter arboriphilus strain SA.</title>
        <authorList>
            <person name="Asakawa S."/>
        </authorList>
    </citation>
    <scope>NUCLEOTIDE SEQUENCE</scope>
    <source>
        <strain evidence="1">SA</strain>
    </source>
</reference>
<accession>A0ACA8R0L6</accession>
<evidence type="ECO:0000313" key="2">
    <source>
        <dbReference type="Proteomes" id="UP000825015"/>
    </source>
</evidence>
<dbReference type="EMBL" id="AP019779">
    <property type="protein sequence ID" value="BBL61011.1"/>
    <property type="molecule type" value="Genomic_DNA"/>
</dbReference>
<gene>
    <name evidence="1" type="ORF">MarbSA_00510</name>
</gene>
<dbReference type="Proteomes" id="UP000825015">
    <property type="component" value="Chromosome"/>
</dbReference>
<organism evidence="1 2">
    <name type="scientific">Methanobrevibacter arboriphilus</name>
    <dbReference type="NCBI Taxonomy" id="39441"/>
    <lineage>
        <taxon>Archaea</taxon>
        <taxon>Methanobacteriati</taxon>
        <taxon>Methanobacteriota</taxon>
        <taxon>Methanomada group</taxon>
        <taxon>Methanobacteria</taxon>
        <taxon>Methanobacteriales</taxon>
        <taxon>Methanobacteriaceae</taxon>
        <taxon>Methanobrevibacter</taxon>
    </lineage>
</organism>
<evidence type="ECO:0000313" key="1">
    <source>
        <dbReference type="EMBL" id="BBL61011.1"/>
    </source>
</evidence>
<proteinExistence type="predicted"/>
<keyword evidence="2" id="KW-1185">Reference proteome</keyword>
<protein>
    <submittedName>
        <fullName evidence="1">Uncharacterized protein</fullName>
    </submittedName>
</protein>